<organism evidence="2 3">
    <name type="scientific">Caldalkalibacillus horti</name>
    <dbReference type="NCBI Taxonomy" id="77523"/>
    <lineage>
        <taxon>Bacteria</taxon>
        <taxon>Bacillati</taxon>
        <taxon>Bacillota</taxon>
        <taxon>Bacilli</taxon>
        <taxon>Bacillales</taxon>
        <taxon>Bacillaceae</taxon>
        <taxon>Caldalkalibacillus</taxon>
    </lineage>
</organism>
<feature type="transmembrane region" description="Helical" evidence="1">
    <location>
        <begin position="71"/>
        <end position="86"/>
    </location>
</feature>
<gene>
    <name evidence="2" type="ORF">J2S11_002844</name>
</gene>
<evidence type="ECO:0008006" key="4">
    <source>
        <dbReference type="Google" id="ProtNLM"/>
    </source>
</evidence>
<dbReference type="EMBL" id="JAUSTY010000011">
    <property type="protein sequence ID" value="MDQ0166928.1"/>
    <property type="molecule type" value="Genomic_DNA"/>
</dbReference>
<sequence length="94" mass="10390">MITDLLFVGNEMPLWGFLVLYGMTTILLAIVYKLGFAKRLPLLKSVIVYIMLAIGALPLAFLGIALPLVEALLIATAILIIVRFRMRKSDNKNG</sequence>
<evidence type="ECO:0000313" key="3">
    <source>
        <dbReference type="Proteomes" id="UP001235840"/>
    </source>
</evidence>
<protein>
    <recommendedName>
        <fullName evidence="4">YlaH-like protein</fullName>
    </recommendedName>
</protein>
<keyword evidence="1" id="KW-1133">Transmembrane helix</keyword>
<evidence type="ECO:0000313" key="2">
    <source>
        <dbReference type="EMBL" id="MDQ0166928.1"/>
    </source>
</evidence>
<keyword evidence="1" id="KW-0812">Transmembrane</keyword>
<comment type="caution">
    <text evidence="2">The sequence shown here is derived from an EMBL/GenBank/DDBJ whole genome shotgun (WGS) entry which is preliminary data.</text>
</comment>
<dbReference type="InterPro" id="IPR025620">
    <property type="entry name" value="YlaH"/>
</dbReference>
<accession>A0ABT9W0Y8</accession>
<proteinExistence type="predicted"/>
<evidence type="ECO:0000256" key="1">
    <source>
        <dbReference type="SAM" id="Phobius"/>
    </source>
</evidence>
<dbReference type="Proteomes" id="UP001235840">
    <property type="component" value="Unassembled WGS sequence"/>
</dbReference>
<feature type="transmembrane region" description="Helical" evidence="1">
    <location>
        <begin position="12"/>
        <end position="34"/>
    </location>
</feature>
<name>A0ABT9W0Y8_9BACI</name>
<keyword evidence="3" id="KW-1185">Reference proteome</keyword>
<reference evidence="2 3" key="1">
    <citation type="submission" date="2023-07" db="EMBL/GenBank/DDBJ databases">
        <title>Genomic Encyclopedia of Type Strains, Phase IV (KMG-IV): sequencing the most valuable type-strain genomes for metagenomic binning, comparative biology and taxonomic classification.</title>
        <authorList>
            <person name="Goeker M."/>
        </authorList>
    </citation>
    <scope>NUCLEOTIDE SEQUENCE [LARGE SCALE GENOMIC DNA]</scope>
    <source>
        <strain evidence="2 3">DSM 12751</strain>
    </source>
</reference>
<feature type="transmembrane region" description="Helical" evidence="1">
    <location>
        <begin position="46"/>
        <end position="65"/>
    </location>
</feature>
<dbReference type="RefSeq" id="WP_307395522.1">
    <property type="nucleotide sequence ID" value="NZ_BAAADK010000003.1"/>
</dbReference>
<dbReference type="Pfam" id="PF14036">
    <property type="entry name" value="YlaH"/>
    <property type="match status" value="1"/>
</dbReference>
<keyword evidence="1" id="KW-0472">Membrane</keyword>